<dbReference type="InterPro" id="IPR000612">
    <property type="entry name" value="PMP3"/>
</dbReference>
<dbReference type="GO" id="GO:0016020">
    <property type="term" value="C:membrane"/>
    <property type="evidence" value="ECO:0007669"/>
    <property type="project" value="UniProtKB-SubCell"/>
</dbReference>
<dbReference type="OrthoDB" id="2802411at2759"/>
<evidence type="ECO:0000313" key="8">
    <source>
        <dbReference type="EMBL" id="KAF2103102.1"/>
    </source>
</evidence>
<dbReference type="EMBL" id="ML978122">
    <property type="protein sequence ID" value="KAF2103102.1"/>
    <property type="molecule type" value="Genomic_DNA"/>
</dbReference>
<evidence type="ECO:0000256" key="1">
    <source>
        <dbReference type="ARBA" id="ARBA00004370"/>
    </source>
</evidence>
<name>A0A9P4INJ0_9PEZI</name>
<sequence length="172" mass="18527">MCSGSDLFLALLSVLFPPIGVWIKRGICTADSLINIALCCLGYLPGLLHAWYIISVYPEPDYTSIPQDQEGQYTVWYVSSGGPAPHGQPQYGNQQQGGRTYGTLRTPSGGQFVGQQSGTTNSFKAPKPQRQSGGERQGEQGQNAAGSSQRPDETPPSYQDVIQADNKIQSSD</sequence>
<dbReference type="PROSITE" id="PS01309">
    <property type="entry name" value="UPF0057"/>
    <property type="match status" value="1"/>
</dbReference>
<comment type="caution">
    <text evidence="8">The sequence shown here is derived from an EMBL/GenBank/DDBJ whole genome shotgun (WGS) entry which is preliminary data.</text>
</comment>
<gene>
    <name evidence="8" type="ORF">NA57DRAFT_72086</name>
</gene>
<evidence type="ECO:0000256" key="2">
    <source>
        <dbReference type="ARBA" id="ARBA00009530"/>
    </source>
</evidence>
<evidence type="ECO:0000256" key="5">
    <source>
        <dbReference type="ARBA" id="ARBA00023136"/>
    </source>
</evidence>
<feature type="compositionally biased region" description="Low complexity" evidence="6">
    <location>
        <begin position="87"/>
        <end position="98"/>
    </location>
</feature>
<feature type="transmembrane region" description="Helical" evidence="7">
    <location>
        <begin position="35"/>
        <end position="54"/>
    </location>
</feature>
<evidence type="ECO:0000256" key="7">
    <source>
        <dbReference type="SAM" id="Phobius"/>
    </source>
</evidence>
<feature type="region of interest" description="Disordered" evidence="6">
    <location>
        <begin position="79"/>
        <end position="172"/>
    </location>
</feature>
<evidence type="ECO:0000256" key="6">
    <source>
        <dbReference type="SAM" id="MobiDB-lite"/>
    </source>
</evidence>
<comment type="subcellular location">
    <subcellularLocation>
        <location evidence="1">Membrane</location>
    </subcellularLocation>
</comment>
<accession>A0A9P4INJ0</accession>
<dbReference type="Proteomes" id="UP000799772">
    <property type="component" value="Unassembled WGS sequence"/>
</dbReference>
<protein>
    <submittedName>
        <fullName evidence="8">UPF0057-domain-containing protein</fullName>
    </submittedName>
</protein>
<dbReference type="PANTHER" id="PTHR21659:SF57">
    <property type="entry name" value="PLASMA MEMBRANE PROTEOLIPID 31"/>
    <property type="match status" value="1"/>
</dbReference>
<dbReference type="Pfam" id="PF01679">
    <property type="entry name" value="Pmp3"/>
    <property type="match status" value="1"/>
</dbReference>
<feature type="compositionally biased region" description="Polar residues" evidence="6">
    <location>
        <begin position="103"/>
        <end position="123"/>
    </location>
</feature>
<proteinExistence type="inferred from homology"/>
<comment type="similarity">
    <text evidence="2">Belongs to the UPF0057 (PMP3) family.</text>
</comment>
<evidence type="ECO:0000256" key="4">
    <source>
        <dbReference type="ARBA" id="ARBA00022989"/>
    </source>
</evidence>
<evidence type="ECO:0000256" key="3">
    <source>
        <dbReference type="ARBA" id="ARBA00022692"/>
    </source>
</evidence>
<feature type="transmembrane region" description="Helical" evidence="7">
    <location>
        <begin position="6"/>
        <end position="23"/>
    </location>
</feature>
<dbReference type="PANTHER" id="PTHR21659">
    <property type="entry name" value="HYDROPHOBIC PROTEIN RCI2 LOW TEMPERATURE AND SALT RESPONSIVE PROTEIN LTI6 -RELATED"/>
    <property type="match status" value="1"/>
</dbReference>
<dbReference type="AlphaFoldDB" id="A0A9P4INJ0"/>
<evidence type="ECO:0000313" key="9">
    <source>
        <dbReference type="Proteomes" id="UP000799772"/>
    </source>
</evidence>
<organism evidence="8 9">
    <name type="scientific">Rhizodiscina lignyota</name>
    <dbReference type="NCBI Taxonomy" id="1504668"/>
    <lineage>
        <taxon>Eukaryota</taxon>
        <taxon>Fungi</taxon>
        <taxon>Dikarya</taxon>
        <taxon>Ascomycota</taxon>
        <taxon>Pezizomycotina</taxon>
        <taxon>Dothideomycetes</taxon>
        <taxon>Pleosporomycetidae</taxon>
        <taxon>Aulographales</taxon>
        <taxon>Rhizodiscinaceae</taxon>
        <taxon>Rhizodiscina</taxon>
    </lineage>
</organism>
<keyword evidence="5 7" id="KW-0472">Membrane</keyword>
<feature type="compositionally biased region" description="Low complexity" evidence="6">
    <location>
        <begin position="129"/>
        <end position="146"/>
    </location>
</feature>
<reference evidence="8" key="1">
    <citation type="journal article" date="2020" name="Stud. Mycol.">
        <title>101 Dothideomycetes genomes: a test case for predicting lifestyles and emergence of pathogens.</title>
        <authorList>
            <person name="Haridas S."/>
            <person name="Albert R."/>
            <person name="Binder M."/>
            <person name="Bloem J."/>
            <person name="Labutti K."/>
            <person name="Salamov A."/>
            <person name="Andreopoulos B."/>
            <person name="Baker S."/>
            <person name="Barry K."/>
            <person name="Bills G."/>
            <person name="Bluhm B."/>
            <person name="Cannon C."/>
            <person name="Castanera R."/>
            <person name="Culley D."/>
            <person name="Daum C."/>
            <person name="Ezra D."/>
            <person name="Gonzalez J."/>
            <person name="Henrissat B."/>
            <person name="Kuo A."/>
            <person name="Liang C."/>
            <person name="Lipzen A."/>
            <person name="Lutzoni F."/>
            <person name="Magnuson J."/>
            <person name="Mondo S."/>
            <person name="Nolan M."/>
            <person name="Ohm R."/>
            <person name="Pangilinan J."/>
            <person name="Park H.-J."/>
            <person name="Ramirez L."/>
            <person name="Alfaro M."/>
            <person name="Sun H."/>
            <person name="Tritt A."/>
            <person name="Yoshinaga Y."/>
            <person name="Zwiers L.-H."/>
            <person name="Turgeon B."/>
            <person name="Goodwin S."/>
            <person name="Spatafora J."/>
            <person name="Crous P."/>
            <person name="Grigoriev I."/>
        </authorList>
    </citation>
    <scope>NUCLEOTIDE SEQUENCE</scope>
    <source>
        <strain evidence="8">CBS 133067</strain>
    </source>
</reference>
<keyword evidence="9" id="KW-1185">Reference proteome</keyword>
<keyword evidence="3 7" id="KW-0812">Transmembrane</keyword>
<keyword evidence="4 7" id="KW-1133">Transmembrane helix</keyword>